<protein>
    <recommendedName>
        <fullName evidence="4">ABC transporter permease</fullName>
    </recommendedName>
</protein>
<organism evidence="2 3">
    <name type="scientific">Mesorhizobium album</name>
    <dbReference type="NCBI Taxonomy" id="3072314"/>
    <lineage>
        <taxon>Bacteria</taxon>
        <taxon>Pseudomonadati</taxon>
        <taxon>Pseudomonadota</taxon>
        <taxon>Alphaproteobacteria</taxon>
        <taxon>Hyphomicrobiales</taxon>
        <taxon>Phyllobacteriaceae</taxon>
        <taxon>Mesorhizobium</taxon>
    </lineage>
</organism>
<gene>
    <name evidence="2" type="ORF">RFN28_33435</name>
</gene>
<accession>A0ABU4Y8Q2</accession>
<keyword evidence="1" id="KW-0812">Transmembrane</keyword>
<evidence type="ECO:0000256" key="1">
    <source>
        <dbReference type="SAM" id="Phobius"/>
    </source>
</evidence>
<sequence length="40" mass="4444">MRYRLLEVLARRKSWLDRLALGLLIFLATLIAALMGGASA</sequence>
<evidence type="ECO:0000313" key="3">
    <source>
        <dbReference type="Proteomes" id="UP001287059"/>
    </source>
</evidence>
<name>A0ABU4Y8Q2_9HYPH</name>
<evidence type="ECO:0000313" key="2">
    <source>
        <dbReference type="EMBL" id="MDX8483315.1"/>
    </source>
</evidence>
<dbReference type="EMBL" id="JAVIIW010000080">
    <property type="protein sequence ID" value="MDX8483315.1"/>
    <property type="molecule type" value="Genomic_DNA"/>
</dbReference>
<evidence type="ECO:0008006" key="4">
    <source>
        <dbReference type="Google" id="ProtNLM"/>
    </source>
</evidence>
<keyword evidence="1" id="KW-0472">Membrane</keyword>
<keyword evidence="1" id="KW-1133">Transmembrane helix</keyword>
<keyword evidence="3" id="KW-1185">Reference proteome</keyword>
<reference evidence="2 3" key="1">
    <citation type="submission" date="2023-08" db="EMBL/GenBank/DDBJ databases">
        <title>Implementing the SeqCode for naming new Mesorhizobium species isolated from Vachellia karroo root nodules.</title>
        <authorList>
            <person name="Van Lill M."/>
        </authorList>
    </citation>
    <scope>NUCLEOTIDE SEQUENCE [LARGE SCALE GENOMIC DNA]</scope>
    <source>
        <strain evidence="2 3">VK24D</strain>
    </source>
</reference>
<proteinExistence type="predicted"/>
<dbReference type="Proteomes" id="UP001287059">
    <property type="component" value="Unassembled WGS sequence"/>
</dbReference>
<dbReference type="RefSeq" id="WP_320291408.1">
    <property type="nucleotide sequence ID" value="NZ_JAVIIW010000080.1"/>
</dbReference>
<comment type="caution">
    <text evidence="2">The sequence shown here is derived from an EMBL/GenBank/DDBJ whole genome shotgun (WGS) entry which is preliminary data.</text>
</comment>
<feature type="transmembrane region" description="Helical" evidence="1">
    <location>
        <begin position="20"/>
        <end position="38"/>
    </location>
</feature>